<dbReference type="PANTHER" id="PTHR30221">
    <property type="entry name" value="SMALL-CONDUCTANCE MECHANOSENSITIVE CHANNEL"/>
    <property type="match status" value="1"/>
</dbReference>
<keyword evidence="4 7" id="KW-0812">Transmembrane</keyword>
<dbReference type="SUPFAM" id="SSF50182">
    <property type="entry name" value="Sm-like ribonucleoproteins"/>
    <property type="match status" value="1"/>
</dbReference>
<evidence type="ECO:0000256" key="8">
    <source>
        <dbReference type="SAM" id="MobiDB-lite"/>
    </source>
</evidence>
<evidence type="ECO:0000256" key="6">
    <source>
        <dbReference type="ARBA" id="ARBA00023136"/>
    </source>
</evidence>
<evidence type="ECO:0000259" key="10">
    <source>
        <dbReference type="Pfam" id="PF21088"/>
    </source>
</evidence>
<organism evidence="11 12">
    <name type="scientific">Sandaracinobacter neustonicus</name>
    <dbReference type="NCBI Taxonomy" id="1715348"/>
    <lineage>
        <taxon>Bacteria</taxon>
        <taxon>Pseudomonadati</taxon>
        <taxon>Pseudomonadota</taxon>
        <taxon>Alphaproteobacteria</taxon>
        <taxon>Sphingomonadales</taxon>
        <taxon>Sphingosinicellaceae</taxon>
        <taxon>Sandaracinobacter</taxon>
    </lineage>
</organism>
<comment type="caution">
    <text evidence="11">The sequence shown here is derived from an EMBL/GenBank/DDBJ whole genome shotgun (WGS) entry which is preliminary data.</text>
</comment>
<reference evidence="11 12" key="1">
    <citation type="submission" date="2019-06" db="EMBL/GenBank/DDBJ databases">
        <authorList>
            <person name="Lee I."/>
            <person name="Jang G.I."/>
            <person name="Hwang C.Y."/>
        </authorList>
    </citation>
    <scope>NUCLEOTIDE SEQUENCE [LARGE SCALE GENOMIC DNA]</scope>
    <source>
        <strain evidence="11 12">PAMC 28131</strain>
    </source>
</reference>
<feature type="transmembrane region" description="Helical" evidence="7">
    <location>
        <begin position="19"/>
        <end position="39"/>
    </location>
</feature>
<evidence type="ECO:0000256" key="3">
    <source>
        <dbReference type="ARBA" id="ARBA00022475"/>
    </source>
</evidence>
<evidence type="ECO:0000256" key="7">
    <source>
        <dbReference type="RuleBase" id="RU369025"/>
    </source>
</evidence>
<keyword evidence="12" id="KW-1185">Reference proteome</keyword>
<dbReference type="Proteomes" id="UP000319897">
    <property type="component" value="Unassembled WGS sequence"/>
</dbReference>
<protein>
    <recommendedName>
        <fullName evidence="7">Small-conductance mechanosensitive channel</fullName>
    </recommendedName>
</protein>
<dbReference type="InterPro" id="IPR045275">
    <property type="entry name" value="MscS_archaea/bacteria_type"/>
</dbReference>
<dbReference type="Pfam" id="PF21088">
    <property type="entry name" value="MS_channel_1st"/>
    <property type="match status" value="1"/>
</dbReference>
<dbReference type="InterPro" id="IPR010920">
    <property type="entry name" value="LSM_dom_sf"/>
</dbReference>
<evidence type="ECO:0000313" key="11">
    <source>
        <dbReference type="EMBL" id="TPE64020.1"/>
    </source>
</evidence>
<dbReference type="Gene3D" id="1.10.287.1260">
    <property type="match status" value="1"/>
</dbReference>
<keyword evidence="7" id="KW-0407">Ion channel</keyword>
<keyword evidence="7" id="KW-0406">Ion transport</keyword>
<gene>
    <name evidence="11" type="ORF">FJQ54_02130</name>
</gene>
<accession>A0A501XTX4</accession>
<evidence type="ECO:0000313" key="12">
    <source>
        <dbReference type="Proteomes" id="UP000319897"/>
    </source>
</evidence>
<dbReference type="PANTHER" id="PTHR30221:SF1">
    <property type="entry name" value="SMALL-CONDUCTANCE MECHANOSENSITIVE CHANNEL"/>
    <property type="match status" value="1"/>
</dbReference>
<dbReference type="InterPro" id="IPR023408">
    <property type="entry name" value="MscS_beta-dom_sf"/>
</dbReference>
<dbReference type="SUPFAM" id="SSF82689">
    <property type="entry name" value="Mechanosensitive channel protein MscS (YggB), C-terminal domain"/>
    <property type="match status" value="1"/>
</dbReference>
<dbReference type="Gene3D" id="2.30.30.60">
    <property type="match status" value="1"/>
</dbReference>
<feature type="compositionally biased region" description="Basic residues" evidence="8">
    <location>
        <begin position="303"/>
        <end position="312"/>
    </location>
</feature>
<comment type="caution">
    <text evidence="7">Lacks conserved residue(s) required for the propagation of feature annotation.</text>
</comment>
<keyword evidence="7" id="KW-0813">Transport</keyword>
<feature type="domain" description="Mechanosensitive ion channel MscS" evidence="9">
    <location>
        <begin position="112"/>
        <end position="179"/>
    </location>
</feature>
<dbReference type="AlphaFoldDB" id="A0A501XTX4"/>
<feature type="transmembrane region" description="Helical" evidence="7">
    <location>
        <begin position="96"/>
        <end position="124"/>
    </location>
</feature>
<dbReference type="Gene3D" id="3.30.70.100">
    <property type="match status" value="1"/>
</dbReference>
<evidence type="ECO:0000256" key="4">
    <source>
        <dbReference type="ARBA" id="ARBA00022692"/>
    </source>
</evidence>
<sequence length="312" mass="33682">MAMAAAQIVSNLFATPERWTALISFLFTVAAAVQGAFWVREFLLSMVERKAASRADDANLASAMGVVTVIINVVVWAFAGIILLDNLGVNVTALVAGLGIGGIAIGLAAQGIFSDLFAALSILLDQPFRRGDTIQVGGPQGVVGTVEHIGMKTTRLRAVSGEAVVMSNANLLNQQINNFADFSHRRVVLLIEVIYQTDPKLLEQIPAELERMVNAIPDCRFDRAHLIQFATSALDYELVFMVERPDLKSMFDARQAVMIAMVRRFAELGIAFAFPSQTSYLAGPDGHIFDPHPPMGGSAKQPIRARKAAATD</sequence>
<evidence type="ECO:0000256" key="1">
    <source>
        <dbReference type="ARBA" id="ARBA00004651"/>
    </source>
</evidence>
<evidence type="ECO:0000256" key="5">
    <source>
        <dbReference type="ARBA" id="ARBA00022989"/>
    </source>
</evidence>
<dbReference type="InterPro" id="IPR011066">
    <property type="entry name" value="MscS_channel_C_sf"/>
</dbReference>
<dbReference type="InterPro" id="IPR006685">
    <property type="entry name" value="MscS_channel_2nd"/>
</dbReference>
<dbReference type="GO" id="GO:0005886">
    <property type="term" value="C:plasma membrane"/>
    <property type="evidence" value="ECO:0007669"/>
    <property type="project" value="UniProtKB-SubCell"/>
</dbReference>
<keyword evidence="3" id="KW-1003">Cell membrane</keyword>
<dbReference type="EMBL" id="VFSU01000011">
    <property type="protein sequence ID" value="TPE64020.1"/>
    <property type="molecule type" value="Genomic_DNA"/>
</dbReference>
<dbReference type="SUPFAM" id="SSF82861">
    <property type="entry name" value="Mechanosensitive channel protein MscS (YggB), transmembrane region"/>
    <property type="match status" value="1"/>
</dbReference>
<comment type="similarity">
    <text evidence="2 7">Belongs to the MscS (TC 1.A.23) family.</text>
</comment>
<keyword evidence="5 7" id="KW-1133">Transmembrane helix</keyword>
<name>A0A501XTX4_9SPHN</name>
<keyword evidence="6 7" id="KW-0472">Membrane</keyword>
<dbReference type="InterPro" id="IPR011014">
    <property type="entry name" value="MscS_channel_TM-2"/>
</dbReference>
<dbReference type="InterPro" id="IPR049142">
    <property type="entry name" value="MS_channel_1st"/>
</dbReference>
<dbReference type="Pfam" id="PF00924">
    <property type="entry name" value="MS_channel_2nd"/>
    <property type="match status" value="1"/>
</dbReference>
<dbReference type="GO" id="GO:0008381">
    <property type="term" value="F:mechanosensitive monoatomic ion channel activity"/>
    <property type="evidence" value="ECO:0007669"/>
    <property type="project" value="InterPro"/>
</dbReference>
<proteinExistence type="inferred from homology"/>
<evidence type="ECO:0000259" key="9">
    <source>
        <dbReference type="Pfam" id="PF00924"/>
    </source>
</evidence>
<comment type="subcellular location">
    <subcellularLocation>
        <location evidence="7">Cell inner membrane</location>
        <topology evidence="7">Multi-pass membrane protein</topology>
    </subcellularLocation>
    <subcellularLocation>
        <location evidence="1">Cell membrane</location>
        <topology evidence="1">Multi-pass membrane protein</topology>
    </subcellularLocation>
</comment>
<keyword evidence="7" id="KW-0997">Cell inner membrane</keyword>
<comment type="function">
    <text evidence="7">Mechanosensitive channel that participates in the regulation of osmotic pressure changes within the cell, opening in response to stretch forces in the membrane lipid bilayer, without the need for other proteins. Contributes to normal resistance to hypoosmotic shock. Forms an ion channel of 1.0 nanosiemens conductance with a slight preference for anions.</text>
</comment>
<feature type="domain" description="Mechanosensitive ion channel transmembrane helices 2/3" evidence="10">
    <location>
        <begin position="70"/>
        <end position="110"/>
    </location>
</feature>
<evidence type="ECO:0000256" key="2">
    <source>
        <dbReference type="ARBA" id="ARBA00008017"/>
    </source>
</evidence>
<feature type="transmembrane region" description="Helical" evidence="7">
    <location>
        <begin position="60"/>
        <end position="84"/>
    </location>
</feature>
<feature type="region of interest" description="Disordered" evidence="8">
    <location>
        <begin position="291"/>
        <end position="312"/>
    </location>
</feature>
<comment type="subunit">
    <text evidence="7">Homoheptamer.</text>
</comment>
<dbReference type="OrthoDB" id="9809206at2"/>